<dbReference type="Proteomes" id="UP000886804">
    <property type="component" value="Unassembled WGS sequence"/>
</dbReference>
<evidence type="ECO:0000256" key="4">
    <source>
        <dbReference type="ARBA" id="ARBA00020268"/>
    </source>
</evidence>
<accession>A0A9D2RK86</accession>
<evidence type="ECO:0000313" key="14">
    <source>
        <dbReference type="EMBL" id="HJB07130.1"/>
    </source>
</evidence>
<dbReference type="GO" id="GO:0005886">
    <property type="term" value="C:plasma membrane"/>
    <property type="evidence" value="ECO:0007669"/>
    <property type="project" value="UniProtKB-SubCell"/>
</dbReference>
<evidence type="ECO:0000256" key="5">
    <source>
        <dbReference type="ARBA" id="ARBA00022448"/>
    </source>
</evidence>
<dbReference type="GO" id="GO:0042910">
    <property type="term" value="F:xenobiotic transmembrane transporter activity"/>
    <property type="evidence" value="ECO:0007669"/>
    <property type="project" value="InterPro"/>
</dbReference>
<evidence type="ECO:0000256" key="8">
    <source>
        <dbReference type="ARBA" id="ARBA00022692"/>
    </source>
</evidence>
<dbReference type="PIRSF" id="PIRSF006603">
    <property type="entry name" value="DinF"/>
    <property type="match status" value="1"/>
</dbReference>
<evidence type="ECO:0000256" key="12">
    <source>
        <dbReference type="ARBA" id="ARBA00031636"/>
    </source>
</evidence>
<keyword evidence="7" id="KW-1003">Cell membrane</keyword>
<feature type="transmembrane region" description="Helical" evidence="13">
    <location>
        <begin position="396"/>
        <end position="416"/>
    </location>
</feature>
<dbReference type="GO" id="GO:0015297">
    <property type="term" value="F:antiporter activity"/>
    <property type="evidence" value="ECO:0007669"/>
    <property type="project" value="UniProtKB-KW"/>
</dbReference>
<proteinExistence type="inferred from homology"/>
<keyword evidence="9 13" id="KW-1133">Transmembrane helix</keyword>
<feature type="transmembrane region" description="Helical" evidence="13">
    <location>
        <begin position="195"/>
        <end position="220"/>
    </location>
</feature>
<evidence type="ECO:0000256" key="7">
    <source>
        <dbReference type="ARBA" id="ARBA00022475"/>
    </source>
</evidence>
<keyword evidence="8 13" id="KW-0812">Transmembrane</keyword>
<evidence type="ECO:0000256" key="3">
    <source>
        <dbReference type="ARBA" id="ARBA00010199"/>
    </source>
</evidence>
<sequence length="456" mass="48936">MKQRNIDLLHGNILTALTELAVPIMATALVQTAYNLTDMAWIGVVGSEAVAAVGAAGMYTWLSTGVVMLARMGGQVLVAQAMGRGKQERAVAFGRGALQMTFLLAILYGLGTVLLAKPLIEFFHLNSAWTVENAAIYLQIACGLIIFPFFGQTITGLYTAVGNSKTPFLANCAGLVLNLIFDPVLILGVGPIPALGVAGAAIATVSAQAVVVLALVLGAVRGKDPILTRQLKMWKPVPMRILIRIGRIGIPAAVQELVYCGISMVLTRFVTAWGDGAVAVQRVGGQIESLSWMTAQGFGTAINAFTGQNYGAGNFERVKKGYYQATLIMLIWGMFTTALLFFGAEPIFAVFIHEPDVIAQGASYMRIISVCEMFMCVELMTVGAMSGLGKTMEASVITILLTAMRIPLAMILGNTALGLDGVWWALSVSSIMKGILFFGYYTRILRRYTRQRPMEP</sequence>
<feature type="transmembrane region" description="Helical" evidence="13">
    <location>
        <begin position="40"/>
        <end position="62"/>
    </location>
</feature>
<evidence type="ECO:0000256" key="13">
    <source>
        <dbReference type="SAM" id="Phobius"/>
    </source>
</evidence>
<feature type="transmembrane region" description="Helical" evidence="13">
    <location>
        <begin position="327"/>
        <end position="352"/>
    </location>
</feature>
<feature type="transmembrane region" description="Helical" evidence="13">
    <location>
        <begin position="12"/>
        <end position="34"/>
    </location>
</feature>
<reference evidence="14" key="1">
    <citation type="journal article" date="2021" name="PeerJ">
        <title>Extensive microbial diversity within the chicken gut microbiome revealed by metagenomics and culture.</title>
        <authorList>
            <person name="Gilroy R."/>
            <person name="Ravi A."/>
            <person name="Getino M."/>
            <person name="Pursley I."/>
            <person name="Horton D.L."/>
            <person name="Alikhan N.F."/>
            <person name="Baker D."/>
            <person name="Gharbi K."/>
            <person name="Hall N."/>
            <person name="Watson M."/>
            <person name="Adriaenssens E.M."/>
            <person name="Foster-Nyarko E."/>
            <person name="Jarju S."/>
            <person name="Secka A."/>
            <person name="Antonio M."/>
            <person name="Oren A."/>
            <person name="Chaudhuri R.R."/>
            <person name="La Ragione R."/>
            <person name="Hildebrand F."/>
            <person name="Pallen M.J."/>
        </authorList>
    </citation>
    <scope>NUCLEOTIDE SEQUENCE</scope>
    <source>
        <strain evidence="14">CHK188-4685</strain>
    </source>
</reference>
<dbReference type="PANTHER" id="PTHR43298">
    <property type="entry name" value="MULTIDRUG RESISTANCE PROTEIN NORM-RELATED"/>
    <property type="match status" value="1"/>
</dbReference>
<comment type="similarity">
    <text evidence="3">Belongs to the multi antimicrobial extrusion (MATE) (TC 2.A.66.1) family.</text>
</comment>
<feature type="transmembrane region" description="Helical" evidence="13">
    <location>
        <begin position="168"/>
        <end position="189"/>
    </location>
</feature>
<dbReference type="InterPro" id="IPR050222">
    <property type="entry name" value="MATE_MdtK"/>
</dbReference>
<keyword evidence="5" id="KW-0813">Transport</keyword>
<evidence type="ECO:0000256" key="6">
    <source>
        <dbReference type="ARBA" id="ARBA00022449"/>
    </source>
</evidence>
<dbReference type="GO" id="GO:0006811">
    <property type="term" value="P:monoatomic ion transport"/>
    <property type="evidence" value="ECO:0007669"/>
    <property type="project" value="UniProtKB-KW"/>
</dbReference>
<name>A0A9D2RK86_9FIRM</name>
<dbReference type="InterPro" id="IPR048279">
    <property type="entry name" value="MdtK-like"/>
</dbReference>
<evidence type="ECO:0000313" key="15">
    <source>
        <dbReference type="Proteomes" id="UP000886804"/>
    </source>
</evidence>
<comment type="subcellular location">
    <subcellularLocation>
        <location evidence="2">Cell membrane</location>
        <topology evidence="2">Multi-pass membrane protein</topology>
    </subcellularLocation>
</comment>
<dbReference type="EMBL" id="DWYS01000057">
    <property type="protein sequence ID" value="HJB07130.1"/>
    <property type="molecule type" value="Genomic_DNA"/>
</dbReference>
<comment type="function">
    <text evidence="1">Multidrug efflux pump.</text>
</comment>
<keyword evidence="11 13" id="KW-0472">Membrane</keyword>
<gene>
    <name evidence="14" type="ORF">H9716_04620</name>
</gene>
<organism evidence="14 15">
    <name type="scientific">Candidatus Enterocloster faecavium</name>
    <dbReference type="NCBI Taxonomy" id="2838560"/>
    <lineage>
        <taxon>Bacteria</taxon>
        <taxon>Bacillati</taxon>
        <taxon>Bacillota</taxon>
        <taxon>Clostridia</taxon>
        <taxon>Lachnospirales</taxon>
        <taxon>Lachnospiraceae</taxon>
        <taxon>Enterocloster</taxon>
    </lineage>
</organism>
<evidence type="ECO:0000256" key="9">
    <source>
        <dbReference type="ARBA" id="ARBA00022989"/>
    </source>
</evidence>
<keyword evidence="10" id="KW-0406">Ion transport</keyword>
<evidence type="ECO:0000256" key="2">
    <source>
        <dbReference type="ARBA" id="ARBA00004651"/>
    </source>
</evidence>
<protein>
    <recommendedName>
        <fullName evidence="4">Probable multidrug resistance protein NorM</fullName>
    </recommendedName>
    <alternativeName>
        <fullName evidence="12">Multidrug-efflux transporter</fullName>
    </alternativeName>
</protein>
<dbReference type="NCBIfam" id="TIGR00797">
    <property type="entry name" value="matE"/>
    <property type="match status" value="1"/>
</dbReference>
<dbReference type="AlphaFoldDB" id="A0A9D2RK86"/>
<dbReference type="InterPro" id="IPR002528">
    <property type="entry name" value="MATE_fam"/>
</dbReference>
<dbReference type="Pfam" id="PF01554">
    <property type="entry name" value="MatE"/>
    <property type="match status" value="2"/>
</dbReference>
<feature type="transmembrane region" description="Helical" evidence="13">
    <location>
        <begin position="422"/>
        <end position="442"/>
    </location>
</feature>
<reference evidence="14" key="2">
    <citation type="submission" date="2021-04" db="EMBL/GenBank/DDBJ databases">
        <authorList>
            <person name="Gilroy R."/>
        </authorList>
    </citation>
    <scope>NUCLEOTIDE SEQUENCE</scope>
    <source>
        <strain evidence="14">CHK188-4685</strain>
    </source>
</reference>
<evidence type="ECO:0000256" key="11">
    <source>
        <dbReference type="ARBA" id="ARBA00023136"/>
    </source>
</evidence>
<evidence type="ECO:0000256" key="10">
    <source>
        <dbReference type="ARBA" id="ARBA00023065"/>
    </source>
</evidence>
<dbReference type="PANTHER" id="PTHR43298:SF2">
    <property type="entry name" value="FMN_FAD EXPORTER YEEO-RELATED"/>
    <property type="match status" value="1"/>
</dbReference>
<dbReference type="CDD" id="cd13140">
    <property type="entry name" value="MATE_like_1"/>
    <property type="match status" value="1"/>
</dbReference>
<feature type="transmembrane region" description="Helical" evidence="13">
    <location>
        <begin position="136"/>
        <end position="161"/>
    </location>
</feature>
<keyword evidence="6" id="KW-0050">Antiport</keyword>
<comment type="caution">
    <text evidence="14">The sequence shown here is derived from an EMBL/GenBank/DDBJ whole genome shotgun (WGS) entry which is preliminary data.</text>
</comment>
<feature type="transmembrane region" description="Helical" evidence="13">
    <location>
        <begin position="92"/>
        <end position="116"/>
    </location>
</feature>
<evidence type="ECO:0000256" key="1">
    <source>
        <dbReference type="ARBA" id="ARBA00003408"/>
    </source>
</evidence>
<feature type="transmembrane region" description="Helical" evidence="13">
    <location>
        <begin position="364"/>
        <end position="384"/>
    </location>
</feature>